<dbReference type="EC" id="2.4.1.-" evidence="8"/>
<dbReference type="EMBL" id="UYRV01006890">
    <property type="protein sequence ID" value="VDK54092.1"/>
    <property type="molecule type" value="Genomic_DNA"/>
</dbReference>
<dbReference type="GO" id="GO:0016020">
    <property type="term" value="C:membrane"/>
    <property type="evidence" value="ECO:0007669"/>
    <property type="project" value="UniProtKB-SubCell"/>
</dbReference>
<comment type="subcellular location">
    <subcellularLocation>
        <location evidence="1">Membrane</location>
        <topology evidence="1">Single-pass membrane protein</topology>
    </subcellularLocation>
</comment>
<dbReference type="Pfam" id="PF01697">
    <property type="entry name" value="Glyco_transf_92"/>
    <property type="match status" value="1"/>
</dbReference>
<keyword evidence="6" id="KW-1133">Transmembrane helix</keyword>
<keyword evidence="7" id="KW-0472">Membrane</keyword>
<proteinExistence type="inferred from homology"/>
<organism evidence="9 10">
    <name type="scientific">Cylicostephanus goldi</name>
    <name type="common">Nematode worm</name>
    <dbReference type="NCBI Taxonomy" id="71465"/>
    <lineage>
        <taxon>Eukaryota</taxon>
        <taxon>Metazoa</taxon>
        <taxon>Ecdysozoa</taxon>
        <taxon>Nematoda</taxon>
        <taxon>Chromadorea</taxon>
        <taxon>Rhabditida</taxon>
        <taxon>Rhabditina</taxon>
        <taxon>Rhabditomorpha</taxon>
        <taxon>Strongyloidea</taxon>
        <taxon>Strongylidae</taxon>
        <taxon>Cylicostephanus</taxon>
    </lineage>
</organism>
<dbReference type="AlphaFoldDB" id="A0A3P6QUJ8"/>
<accession>A0A3P6QUJ8</accession>
<sequence>MSVTRRKFEGVIVYVPVLHRSDEDKYILSLCLSPMYGDETKWLLLAEMIEHYKLQGVEHFYLYIQTIDDYSRRLIDDYVSTGDAEAVFISERPQQRWLQLFGIQVGNFFTL</sequence>
<dbReference type="OrthoDB" id="5858698at2759"/>
<evidence type="ECO:0000256" key="2">
    <source>
        <dbReference type="ARBA" id="ARBA00007647"/>
    </source>
</evidence>
<comment type="similarity">
    <text evidence="2 8">Belongs to the glycosyltransferase 92 family.</text>
</comment>
<evidence type="ECO:0000256" key="3">
    <source>
        <dbReference type="ARBA" id="ARBA00022676"/>
    </source>
</evidence>
<protein>
    <recommendedName>
        <fullName evidence="8">Glycosyltransferase family 92 protein</fullName>
        <ecNumber evidence="8">2.4.1.-</ecNumber>
    </recommendedName>
</protein>
<dbReference type="InterPro" id="IPR008166">
    <property type="entry name" value="Glyco_transf_92"/>
</dbReference>
<dbReference type="Proteomes" id="UP000271889">
    <property type="component" value="Unassembled WGS sequence"/>
</dbReference>
<gene>
    <name evidence="9" type="ORF">CGOC_LOCUS2894</name>
</gene>
<keyword evidence="10" id="KW-1185">Reference proteome</keyword>
<dbReference type="PANTHER" id="PTHR21461:SF40">
    <property type="entry name" value="GLYCOSYLTRANSFERASE FAMILY 92 PROTEIN"/>
    <property type="match status" value="1"/>
</dbReference>
<keyword evidence="4 8" id="KW-0808">Transferase</keyword>
<evidence type="ECO:0000256" key="1">
    <source>
        <dbReference type="ARBA" id="ARBA00004167"/>
    </source>
</evidence>
<dbReference type="PANTHER" id="PTHR21461">
    <property type="entry name" value="GLYCOSYLTRANSFERASE FAMILY 92 PROTEIN"/>
    <property type="match status" value="1"/>
</dbReference>
<evidence type="ECO:0000256" key="6">
    <source>
        <dbReference type="ARBA" id="ARBA00022989"/>
    </source>
</evidence>
<evidence type="ECO:0000256" key="5">
    <source>
        <dbReference type="ARBA" id="ARBA00022692"/>
    </source>
</evidence>
<dbReference type="GO" id="GO:0005737">
    <property type="term" value="C:cytoplasm"/>
    <property type="evidence" value="ECO:0007669"/>
    <property type="project" value="TreeGrafter"/>
</dbReference>
<evidence type="ECO:0000256" key="4">
    <source>
        <dbReference type="ARBA" id="ARBA00022679"/>
    </source>
</evidence>
<name>A0A3P6QUJ8_CYLGO</name>
<dbReference type="GO" id="GO:0016757">
    <property type="term" value="F:glycosyltransferase activity"/>
    <property type="evidence" value="ECO:0007669"/>
    <property type="project" value="UniProtKB-UniRule"/>
</dbReference>
<evidence type="ECO:0000256" key="8">
    <source>
        <dbReference type="RuleBase" id="RU366017"/>
    </source>
</evidence>
<evidence type="ECO:0000313" key="9">
    <source>
        <dbReference type="EMBL" id="VDK54092.1"/>
    </source>
</evidence>
<keyword evidence="5" id="KW-0812">Transmembrane</keyword>
<evidence type="ECO:0000256" key="7">
    <source>
        <dbReference type="ARBA" id="ARBA00023136"/>
    </source>
</evidence>
<reference evidence="9 10" key="1">
    <citation type="submission" date="2018-11" db="EMBL/GenBank/DDBJ databases">
        <authorList>
            <consortium name="Pathogen Informatics"/>
        </authorList>
    </citation>
    <scope>NUCLEOTIDE SEQUENCE [LARGE SCALE GENOMIC DNA]</scope>
</reference>
<evidence type="ECO:0000313" key="10">
    <source>
        <dbReference type="Proteomes" id="UP000271889"/>
    </source>
</evidence>
<keyword evidence="3 8" id="KW-0328">Glycosyltransferase</keyword>